<dbReference type="GO" id="GO:0016208">
    <property type="term" value="F:AMP binding"/>
    <property type="evidence" value="ECO:0007669"/>
    <property type="project" value="InterPro"/>
</dbReference>
<dbReference type="NCBIfam" id="TIGR02188">
    <property type="entry name" value="Ac_CoA_lig_AcsA"/>
    <property type="match status" value="1"/>
</dbReference>
<dbReference type="Proteomes" id="UP000613768">
    <property type="component" value="Unassembled WGS sequence"/>
</dbReference>
<keyword evidence="4 6" id="KW-0067">ATP-binding</keyword>
<evidence type="ECO:0000256" key="5">
    <source>
        <dbReference type="ARBA" id="ARBA00022990"/>
    </source>
</evidence>
<dbReference type="InterPro" id="IPR025110">
    <property type="entry name" value="AMP-bd_C"/>
</dbReference>
<comment type="cofactor">
    <cofactor evidence="6">
        <name>Mg(2+)</name>
        <dbReference type="ChEBI" id="CHEBI:18420"/>
    </cofactor>
</comment>
<dbReference type="Pfam" id="PF00501">
    <property type="entry name" value="AMP-binding"/>
    <property type="match status" value="1"/>
</dbReference>
<dbReference type="InterPro" id="IPR042099">
    <property type="entry name" value="ANL_N_sf"/>
</dbReference>
<reference evidence="10 11" key="1">
    <citation type="submission" date="2020-09" db="EMBL/GenBank/DDBJ databases">
        <title>Pseudoxanthomonas sp. CAU 1598 isolated from sand of Yaerae Beach.</title>
        <authorList>
            <person name="Kim W."/>
        </authorList>
    </citation>
    <scope>NUCLEOTIDE SEQUENCE [LARGE SCALE GENOMIC DNA]</scope>
    <source>
        <strain evidence="10 11">CAU 1598</strain>
    </source>
</reference>
<evidence type="ECO:0000256" key="2">
    <source>
        <dbReference type="ARBA" id="ARBA00022598"/>
    </source>
</evidence>
<dbReference type="PROSITE" id="PS00455">
    <property type="entry name" value="AMP_BINDING"/>
    <property type="match status" value="1"/>
</dbReference>
<dbReference type="HAMAP" id="MF_01123">
    <property type="entry name" value="Ac_CoA_synth"/>
    <property type="match status" value="1"/>
</dbReference>
<feature type="modified residue" description="N6-acetyllysine" evidence="6">
    <location>
        <position position="608"/>
    </location>
</feature>
<feature type="domain" description="AMP-dependent synthetase/ligase" evidence="7">
    <location>
        <begin position="82"/>
        <end position="464"/>
    </location>
</feature>
<dbReference type="InterPro" id="IPR011904">
    <property type="entry name" value="Ac_CoA_lig"/>
</dbReference>
<dbReference type="CDD" id="cd05966">
    <property type="entry name" value="ACS"/>
    <property type="match status" value="1"/>
</dbReference>
<accession>A0AAW3ZNX8</accession>
<feature type="binding site" evidence="6">
    <location>
        <begin position="386"/>
        <end position="388"/>
    </location>
    <ligand>
        <name>ATP</name>
        <dbReference type="ChEBI" id="CHEBI:30616"/>
    </ligand>
</feature>
<organism evidence="10 11">
    <name type="scientific">Pseudomarimonas arenosa</name>
    <dbReference type="NCBI Taxonomy" id="2774145"/>
    <lineage>
        <taxon>Bacteria</taxon>
        <taxon>Pseudomonadati</taxon>
        <taxon>Pseudomonadota</taxon>
        <taxon>Gammaproteobacteria</taxon>
        <taxon>Lysobacterales</taxon>
        <taxon>Lysobacteraceae</taxon>
        <taxon>Pseudomarimonas</taxon>
    </lineage>
</organism>
<keyword evidence="5 6" id="KW-0007">Acetylation</keyword>
<dbReference type="InterPro" id="IPR032387">
    <property type="entry name" value="ACAS_N"/>
</dbReference>
<evidence type="ECO:0000256" key="6">
    <source>
        <dbReference type="HAMAP-Rule" id="MF_01123"/>
    </source>
</evidence>
<feature type="binding site" evidence="6">
    <location>
        <position position="499"/>
    </location>
    <ligand>
        <name>ATP</name>
        <dbReference type="ChEBI" id="CHEBI:30616"/>
    </ligand>
</feature>
<dbReference type="PANTHER" id="PTHR24095">
    <property type="entry name" value="ACETYL-COENZYME A SYNTHETASE"/>
    <property type="match status" value="1"/>
</dbReference>
<dbReference type="RefSeq" id="WP_192030290.1">
    <property type="nucleotide sequence ID" value="NZ_JACYTR010000033.1"/>
</dbReference>
<evidence type="ECO:0000313" key="11">
    <source>
        <dbReference type="Proteomes" id="UP000613768"/>
    </source>
</evidence>
<comment type="caution">
    <text evidence="10">The sequence shown here is derived from an EMBL/GenBank/DDBJ whole genome shotgun (WGS) entry which is preliminary data.</text>
</comment>
<evidence type="ECO:0000259" key="7">
    <source>
        <dbReference type="Pfam" id="PF00501"/>
    </source>
</evidence>
<evidence type="ECO:0000313" key="10">
    <source>
        <dbReference type="EMBL" id="MBD8526872.1"/>
    </source>
</evidence>
<dbReference type="Pfam" id="PF13193">
    <property type="entry name" value="AMP-binding_C"/>
    <property type="match status" value="1"/>
</dbReference>
<keyword evidence="6" id="KW-0479">Metal-binding</keyword>
<dbReference type="GO" id="GO:0005829">
    <property type="term" value="C:cytosol"/>
    <property type="evidence" value="ECO:0007669"/>
    <property type="project" value="TreeGrafter"/>
</dbReference>
<evidence type="ECO:0000259" key="9">
    <source>
        <dbReference type="Pfam" id="PF16177"/>
    </source>
</evidence>
<feature type="binding site" evidence="6">
    <location>
        <position position="514"/>
    </location>
    <ligand>
        <name>ATP</name>
        <dbReference type="ChEBI" id="CHEBI:30616"/>
    </ligand>
</feature>
<dbReference type="Gene3D" id="3.30.300.30">
    <property type="match status" value="1"/>
</dbReference>
<comment type="PTM">
    <text evidence="6">Acetylated. Deacetylation by the SIR2-homolog deacetylase activates the enzyme.</text>
</comment>
<keyword evidence="6" id="KW-0460">Magnesium</keyword>
<dbReference type="Gene3D" id="3.40.50.12780">
    <property type="entry name" value="N-terminal domain of ligase-like"/>
    <property type="match status" value="1"/>
</dbReference>
<name>A0AAW3ZNX8_9GAMM</name>
<dbReference type="NCBIfam" id="NF001208">
    <property type="entry name" value="PRK00174.1"/>
    <property type="match status" value="1"/>
</dbReference>
<comment type="catalytic activity">
    <reaction evidence="6">
        <text>acetate + ATP + CoA = acetyl-CoA + AMP + diphosphate</text>
        <dbReference type="Rhea" id="RHEA:23176"/>
        <dbReference type="ChEBI" id="CHEBI:30089"/>
        <dbReference type="ChEBI" id="CHEBI:30616"/>
        <dbReference type="ChEBI" id="CHEBI:33019"/>
        <dbReference type="ChEBI" id="CHEBI:57287"/>
        <dbReference type="ChEBI" id="CHEBI:57288"/>
        <dbReference type="ChEBI" id="CHEBI:456215"/>
        <dbReference type="EC" id="6.2.1.1"/>
    </reaction>
</comment>
<comment type="function">
    <text evidence="6">Catalyzes the conversion of acetate into acetyl-CoA (AcCoA), an essential intermediate at the junction of anabolic and catabolic pathways. AcsA undergoes a two-step reaction. In the first half reaction, AcsA combines acetate with ATP to form acetyl-adenylate (AcAMP) intermediate. In the second half reaction, it can then transfer the acetyl group from AcAMP to the sulfhydryl group of CoA, forming the product AcCoA.</text>
</comment>
<dbReference type="GO" id="GO:0005524">
    <property type="term" value="F:ATP binding"/>
    <property type="evidence" value="ECO:0007669"/>
    <property type="project" value="UniProtKB-KW"/>
</dbReference>
<evidence type="ECO:0000259" key="8">
    <source>
        <dbReference type="Pfam" id="PF13193"/>
    </source>
</evidence>
<evidence type="ECO:0000256" key="4">
    <source>
        <dbReference type="ARBA" id="ARBA00022840"/>
    </source>
</evidence>
<keyword evidence="2 6" id="KW-0436">Ligase</keyword>
<keyword evidence="11" id="KW-1185">Reference proteome</keyword>
<feature type="binding site" evidence="6">
    <location>
        <position position="310"/>
    </location>
    <ligand>
        <name>CoA</name>
        <dbReference type="ChEBI" id="CHEBI:57287"/>
    </ligand>
</feature>
<proteinExistence type="inferred from homology"/>
<feature type="domain" description="AMP-binding enzyme C-terminal" evidence="8">
    <location>
        <begin position="530"/>
        <end position="608"/>
    </location>
</feature>
<dbReference type="InterPro" id="IPR020845">
    <property type="entry name" value="AMP-binding_CS"/>
</dbReference>
<feature type="domain" description="Acetyl-coenzyme A synthetase N-terminal" evidence="9">
    <location>
        <begin position="23"/>
        <end position="80"/>
    </location>
</feature>
<feature type="binding site" evidence="6">
    <location>
        <position position="538"/>
    </location>
    <ligand>
        <name>Mg(2+)</name>
        <dbReference type="ChEBI" id="CHEBI:18420"/>
    </ligand>
</feature>
<dbReference type="EC" id="6.2.1.1" evidence="6"/>
<feature type="binding site" evidence="6">
    <location>
        <position position="541"/>
    </location>
    <ligand>
        <name>Mg(2+)</name>
        <dbReference type="ChEBI" id="CHEBI:18420"/>
    </ligand>
</feature>
<sequence length="647" mass="71746">MTVTIHPVPSGFADAQSISAERYRADYQRSIEQPEAFWADVAKRIDWFKFPSKIKDVSFQLDDFHIRWFEDGELNVSVNCLDRHLETRGDKTAILWEGDDPQQSEQISYRDLHARVCRLANAMRNLGVQKGDRVSIYLPMIPEAAVAMLACTRIGAIHSIVFGGFSPDALAGRIADCGSKIIITADEGLRGGKAVPLKKNVDEALTRPGTHCVETVIVVRRTGNAVSLQMPRDRWYHTLVEGQPSQCEPERMNAEDPLFILYTSGSTGKPKGVLHSTGGYLTYASYTHACVFDLREDDVFWCTADVGWVTGHSYVVYGPLANGATSLMFEGVPSYPDMGRFWQVCDKHKVTLFYTAPTAIRALMREGDAPVKRHSRSSIRLLGTVGEPINPEAWEWYYRVVGDSRCPIVDTWWQTETGGILISPLPAATDLKPGSATKPFFGVQPALVDAEGKRLEGAADGNLVLLDSWPGQMRSVYGDHQRFIDTYFKTYPGTYFTGDGCRRDEDGYYWITGRVDDVINVSGHRIGTAEVESALVAHPKVAEAAVVGCPHDIKGQGIYAYVTLNVGETPSEELRKELVAFVRKEIGPIASPDHLQWAPGLPKTRSGKIMRRILRKIAENAPDQLGDTSTLADPAVVDNLLNERLIR</sequence>
<evidence type="ECO:0000256" key="3">
    <source>
        <dbReference type="ARBA" id="ARBA00022741"/>
    </source>
</evidence>
<feature type="binding site" evidence="6">
    <location>
        <begin position="190"/>
        <end position="193"/>
    </location>
    <ligand>
        <name>CoA</name>
        <dbReference type="ChEBI" id="CHEBI:57287"/>
    </ligand>
</feature>
<dbReference type="PANTHER" id="PTHR24095:SF14">
    <property type="entry name" value="ACETYL-COENZYME A SYNTHETASE 1"/>
    <property type="match status" value="1"/>
</dbReference>
<comment type="caution">
    <text evidence="6">Lacks conserved residue(s) required for the propagation of feature annotation.</text>
</comment>
<feature type="binding site" evidence="6">
    <location>
        <position position="536"/>
    </location>
    <ligand>
        <name>Mg(2+)</name>
        <dbReference type="ChEBI" id="CHEBI:18420"/>
    </ligand>
</feature>
<dbReference type="GO" id="GO:0003987">
    <property type="term" value="F:acetate-CoA ligase activity"/>
    <property type="evidence" value="ECO:0007669"/>
    <property type="project" value="UniProtKB-UniRule"/>
</dbReference>
<dbReference type="FunFam" id="3.30.300.30:FF:000004">
    <property type="entry name" value="Acetyl-coenzyme A synthetase"/>
    <property type="match status" value="1"/>
</dbReference>
<dbReference type="FunFam" id="3.40.50.12780:FF:000001">
    <property type="entry name" value="Acetyl-coenzyme A synthetase"/>
    <property type="match status" value="1"/>
</dbReference>
<feature type="binding site" evidence="6">
    <location>
        <position position="583"/>
    </location>
    <ligand>
        <name>CoA</name>
        <dbReference type="ChEBI" id="CHEBI:57287"/>
    </ligand>
</feature>
<dbReference type="GO" id="GO:0019427">
    <property type="term" value="P:acetyl-CoA biosynthetic process from acetate"/>
    <property type="evidence" value="ECO:0007669"/>
    <property type="project" value="UniProtKB-UniRule"/>
</dbReference>
<comment type="similarity">
    <text evidence="1 6">Belongs to the ATP-dependent AMP-binding enzyme family.</text>
</comment>
<evidence type="ECO:0000256" key="1">
    <source>
        <dbReference type="ARBA" id="ARBA00006432"/>
    </source>
</evidence>
<dbReference type="EMBL" id="JACYTR010000033">
    <property type="protein sequence ID" value="MBD8526872.1"/>
    <property type="molecule type" value="Genomic_DNA"/>
</dbReference>
<feature type="binding site" evidence="6">
    <location>
        <position position="522"/>
    </location>
    <ligand>
        <name>CoA</name>
        <dbReference type="ChEBI" id="CHEBI:57287"/>
    </ligand>
</feature>
<protein>
    <recommendedName>
        <fullName evidence="6">Acetyl-coenzyme A synthetase</fullName>
        <shortName evidence="6">AcCoA synthetase</shortName>
        <shortName evidence="6">Acs</shortName>
        <ecNumber evidence="6">6.2.1.1</ecNumber>
    </recommendedName>
    <alternativeName>
        <fullName evidence="6">Acetate--CoA ligase</fullName>
    </alternativeName>
    <alternativeName>
        <fullName evidence="6">Acyl-activating enzyme</fullName>
    </alternativeName>
</protein>
<dbReference type="GO" id="GO:0046872">
    <property type="term" value="F:metal ion binding"/>
    <property type="evidence" value="ECO:0007669"/>
    <property type="project" value="UniProtKB-KW"/>
</dbReference>
<dbReference type="InterPro" id="IPR000873">
    <property type="entry name" value="AMP-dep_synth/lig_dom"/>
</dbReference>
<dbReference type="SUPFAM" id="SSF56801">
    <property type="entry name" value="Acetyl-CoA synthetase-like"/>
    <property type="match status" value="1"/>
</dbReference>
<feature type="binding site" evidence="6">
    <location>
        <position position="525"/>
    </location>
    <ligand>
        <name>ATP</name>
        <dbReference type="ChEBI" id="CHEBI:30616"/>
    </ligand>
</feature>
<keyword evidence="3 6" id="KW-0547">Nucleotide-binding</keyword>
<dbReference type="Pfam" id="PF16177">
    <property type="entry name" value="ACAS_N"/>
    <property type="match status" value="1"/>
</dbReference>
<gene>
    <name evidence="10" type="primary">acs</name>
    <name evidence="6" type="synonym">acsA</name>
    <name evidence="10" type="ORF">IFO71_14115</name>
</gene>
<dbReference type="InterPro" id="IPR045851">
    <property type="entry name" value="AMP-bd_C_sf"/>
</dbReference>
<feature type="binding site" evidence="6">
    <location>
        <begin position="410"/>
        <end position="415"/>
    </location>
    <ligand>
        <name>ATP</name>
        <dbReference type="ChEBI" id="CHEBI:30616"/>
    </ligand>
</feature>
<dbReference type="AlphaFoldDB" id="A0AAW3ZNX8"/>